<evidence type="ECO:0000256" key="2">
    <source>
        <dbReference type="PIRNR" id="PIRNR029218"/>
    </source>
</evidence>
<dbReference type="EMBL" id="JAGJCF010000027">
    <property type="protein sequence ID" value="MBP0618194.1"/>
    <property type="molecule type" value="Genomic_DNA"/>
</dbReference>
<proteinExistence type="inferred from homology"/>
<comment type="similarity">
    <text evidence="2">Belongs to the RelE toxin family.</text>
</comment>
<evidence type="ECO:0000313" key="3">
    <source>
        <dbReference type="EMBL" id="MBP0618194.1"/>
    </source>
</evidence>
<sequence>MTYRLSALAEQDFYEIYREGALQFGEKQADDYLANLMKTLALIAANPEMARERREVKPPVRVHPFRAHLIIYTIQDSDILVLRLPRGSREWERLLRPQD</sequence>
<accession>A0ABS4BNB4</accession>
<dbReference type="RefSeq" id="WP_209597695.1">
    <property type="nucleotide sequence ID" value="NZ_JAGJCF010000027.1"/>
</dbReference>
<evidence type="ECO:0000256" key="1">
    <source>
        <dbReference type="ARBA" id="ARBA00022649"/>
    </source>
</evidence>
<organism evidence="3 4">
    <name type="scientific">Jiella mangrovi</name>
    <dbReference type="NCBI Taxonomy" id="2821407"/>
    <lineage>
        <taxon>Bacteria</taxon>
        <taxon>Pseudomonadati</taxon>
        <taxon>Pseudomonadota</taxon>
        <taxon>Alphaproteobacteria</taxon>
        <taxon>Hyphomicrobiales</taxon>
        <taxon>Aurantimonadaceae</taxon>
        <taxon>Jiella</taxon>
    </lineage>
</organism>
<keyword evidence="1" id="KW-1277">Toxin-antitoxin system</keyword>
<name>A0ABS4BNB4_9HYPH</name>
<comment type="caution">
    <text evidence="3">The sequence shown here is derived from an EMBL/GenBank/DDBJ whole genome shotgun (WGS) entry which is preliminary data.</text>
</comment>
<dbReference type="Pfam" id="PF05016">
    <property type="entry name" value="ParE_toxin"/>
    <property type="match status" value="1"/>
</dbReference>
<protein>
    <recommendedName>
        <fullName evidence="2">Toxin</fullName>
    </recommendedName>
</protein>
<keyword evidence="4" id="KW-1185">Reference proteome</keyword>
<dbReference type="InterPro" id="IPR035093">
    <property type="entry name" value="RelE/ParE_toxin_dom_sf"/>
</dbReference>
<reference evidence="3 4" key="1">
    <citation type="submission" date="2021-04" db="EMBL/GenBank/DDBJ databases">
        <title>Whole genome sequence of Jiella sp. KSK16Y-1.</title>
        <authorList>
            <person name="Tuo L."/>
        </authorList>
    </citation>
    <scope>NUCLEOTIDE SEQUENCE [LARGE SCALE GENOMIC DNA]</scope>
    <source>
        <strain evidence="3 4">KSK16Y-1</strain>
    </source>
</reference>
<dbReference type="InterPro" id="IPR028344">
    <property type="entry name" value="ParE1/4"/>
</dbReference>
<dbReference type="Gene3D" id="3.30.2310.20">
    <property type="entry name" value="RelE-like"/>
    <property type="match status" value="1"/>
</dbReference>
<dbReference type="InterPro" id="IPR007712">
    <property type="entry name" value="RelE/ParE_toxin"/>
</dbReference>
<dbReference type="Proteomes" id="UP000678276">
    <property type="component" value="Unassembled WGS sequence"/>
</dbReference>
<evidence type="ECO:0000313" key="4">
    <source>
        <dbReference type="Proteomes" id="UP000678276"/>
    </source>
</evidence>
<dbReference type="PIRSF" id="PIRSF029218">
    <property type="entry name" value="ParE"/>
    <property type="match status" value="1"/>
</dbReference>
<gene>
    <name evidence="3" type="ORF">J6595_21650</name>
</gene>